<proteinExistence type="predicted"/>
<reference evidence="2" key="1">
    <citation type="submission" date="2021-01" db="EMBL/GenBank/DDBJ databases">
        <title>Caligus Genome Assembly.</title>
        <authorList>
            <person name="Gallardo-Escarate C."/>
        </authorList>
    </citation>
    <scope>NUCLEOTIDE SEQUENCE [LARGE SCALE GENOMIC DNA]</scope>
</reference>
<dbReference type="Proteomes" id="UP000595437">
    <property type="component" value="Chromosome 2"/>
</dbReference>
<gene>
    <name evidence="1" type="ORF">FKW44_003397</name>
</gene>
<accession>A0A7T8KLK7</accession>
<name>A0A7T8KLK7_CALRO</name>
<dbReference type="EMBL" id="CP045891">
    <property type="protein sequence ID" value="QQP58167.1"/>
    <property type="molecule type" value="Genomic_DNA"/>
</dbReference>
<dbReference type="AlphaFoldDB" id="A0A7T8KLK7"/>
<protein>
    <submittedName>
        <fullName evidence="1">Uncharacterized protein</fullName>
    </submittedName>
</protein>
<organism evidence="1 2">
    <name type="scientific">Caligus rogercresseyi</name>
    <name type="common">Sea louse</name>
    <dbReference type="NCBI Taxonomy" id="217165"/>
    <lineage>
        <taxon>Eukaryota</taxon>
        <taxon>Metazoa</taxon>
        <taxon>Ecdysozoa</taxon>
        <taxon>Arthropoda</taxon>
        <taxon>Crustacea</taxon>
        <taxon>Multicrustacea</taxon>
        <taxon>Hexanauplia</taxon>
        <taxon>Copepoda</taxon>
        <taxon>Siphonostomatoida</taxon>
        <taxon>Caligidae</taxon>
        <taxon>Caligus</taxon>
    </lineage>
</organism>
<evidence type="ECO:0000313" key="1">
    <source>
        <dbReference type="EMBL" id="QQP58167.1"/>
    </source>
</evidence>
<feature type="non-terminal residue" evidence="1">
    <location>
        <position position="1"/>
    </location>
</feature>
<sequence length="63" mass="7004">EAYKIKHIISTVQRTLYASRACGGGLPMGLQISSKEIRHSALIPREDLKTNGLSSFKMDQDNK</sequence>
<keyword evidence="2" id="KW-1185">Reference proteome</keyword>
<evidence type="ECO:0000313" key="2">
    <source>
        <dbReference type="Proteomes" id="UP000595437"/>
    </source>
</evidence>